<dbReference type="Pfam" id="PF08241">
    <property type="entry name" value="Methyltransf_11"/>
    <property type="match status" value="1"/>
</dbReference>
<dbReference type="CDD" id="cd02440">
    <property type="entry name" value="AdoMet_MTases"/>
    <property type="match status" value="1"/>
</dbReference>
<gene>
    <name evidence="2" type="ORF">BP422_20890</name>
</gene>
<dbReference type="KEGG" id="bfm:BP422_20890"/>
<evidence type="ECO:0000313" key="2">
    <source>
        <dbReference type="EMBL" id="ASJ55793.1"/>
    </source>
</evidence>
<keyword evidence="2" id="KW-0808">Transferase</keyword>
<dbReference type="AlphaFoldDB" id="A0A220MLH2"/>
<dbReference type="RefSeq" id="WP_088909419.1">
    <property type="nucleotide sequence ID" value="NZ_CP018145.1"/>
</dbReference>
<protein>
    <submittedName>
        <fullName evidence="2">SAM-dependent methyltransferase</fullName>
    </submittedName>
</protein>
<sequence>MENKDWIKSFQEEVEAPFAGWDFARLTATGRMQDAPLGWNYVNIVKKNMQGIRSMLEMGTGGGELFSTLAPFPQETYATEGYEPNVAVAKANLEPLGVRVFPVDGEEILPFEDQSLDLIINRHEAYLPSEMKRLLKLGGTFVTQQVGGQDNLDLNRLLGAPIPPDYLHWNLAYAVNELEEVGLTIMEQREEMSFSRFYDIGAIVYYLKAIEWQIRDFTVEKYADALLDLHQKIEAVGYIDIPTHRFLLIAQQKS</sequence>
<proteinExistence type="predicted"/>
<dbReference type="InterPro" id="IPR013216">
    <property type="entry name" value="Methyltransf_11"/>
</dbReference>
<dbReference type="Gene3D" id="3.40.50.150">
    <property type="entry name" value="Vaccinia Virus protein VP39"/>
    <property type="match status" value="1"/>
</dbReference>
<name>A0A220MLH2_9BACL</name>
<dbReference type="InterPro" id="IPR052939">
    <property type="entry name" value="23S_rRNA_MeTrnsfrase_RlmA"/>
</dbReference>
<dbReference type="GO" id="GO:0032259">
    <property type="term" value="P:methylation"/>
    <property type="evidence" value="ECO:0007669"/>
    <property type="project" value="UniProtKB-KW"/>
</dbReference>
<keyword evidence="2" id="KW-0489">Methyltransferase</keyword>
<dbReference type="Proteomes" id="UP000197781">
    <property type="component" value="Chromosome"/>
</dbReference>
<feature type="domain" description="Methyltransferase type 11" evidence="1">
    <location>
        <begin position="56"/>
        <end position="142"/>
    </location>
</feature>
<dbReference type="PANTHER" id="PTHR43460:SF1">
    <property type="entry name" value="METHYLTRANSFERASE TYPE 11 DOMAIN-CONTAINING PROTEIN"/>
    <property type="match status" value="1"/>
</dbReference>
<organism evidence="2 3">
    <name type="scientific">Brevibacillus formosus</name>
    <dbReference type="NCBI Taxonomy" id="54913"/>
    <lineage>
        <taxon>Bacteria</taxon>
        <taxon>Bacillati</taxon>
        <taxon>Bacillota</taxon>
        <taxon>Bacilli</taxon>
        <taxon>Bacillales</taxon>
        <taxon>Paenibacillaceae</taxon>
        <taxon>Brevibacillus</taxon>
    </lineage>
</organism>
<dbReference type="SUPFAM" id="SSF53335">
    <property type="entry name" value="S-adenosyl-L-methionine-dependent methyltransferases"/>
    <property type="match status" value="1"/>
</dbReference>
<dbReference type="InterPro" id="IPR029063">
    <property type="entry name" value="SAM-dependent_MTases_sf"/>
</dbReference>
<dbReference type="PANTHER" id="PTHR43460">
    <property type="entry name" value="METHYLTRANSFERASE"/>
    <property type="match status" value="1"/>
</dbReference>
<evidence type="ECO:0000259" key="1">
    <source>
        <dbReference type="Pfam" id="PF08241"/>
    </source>
</evidence>
<dbReference type="GO" id="GO:0008757">
    <property type="term" value="F:S-adenosylmethionine-dependent methyltransferase activity"/>
    <property type="evidence" value="ECO:0007669"/>
    <property type="project" value="InterPro"/>
</dbReference>
<accession>A0A220MLH2</accession>
<reference evidence="2 3" key="1">
    <citation type="submission" date="2016-11" db="EMBL/GenBank/DDBJ databases">
        <authorList>
            <person name="Jaros S."/>
            <person name="Januszkiewicz K."/>
            <person name="Wedrychowicz H."/>
        </authorList>
    </citation>
    <scope>NUCLEOTIDE SEQUENCE [LARGE SCALE GENOMIC DNA]</scope>
    <source>
        <strain evidence="2 3">NF2</strain>
    </source>
</reference>
<dbReference type="EMBL" id="CP018145">
    <property type="protein sequence ID" value="ASJ55793.1"/>
    <property type="molecule type" value="Genomic_DNA"/>
</dbReference>
<evidence type="ECO:0000313" key="3">
    <source>
        <dbReference type="Proteomes" id="UP000197781"/>
    </source>
</evidence>